<dbReference type="EMBL" id="KV453918">
    <property type="protein sequence ID" value="ODV76722.1"/>
    <property type="molecule type" value="Genomic_DNA"/>
</dbReference>
<dbReference type="STRING" id="984487.A0A1E4SBE1"/>
<dbReference type="RefSeq" id="XP_020061844.1">
    <property type="nucleotide sequence ID" value="XM_020206326.1"/>
</dbReference>
<name>A0A1E4SBE1_9ASCO</name>
<keyword evidence="5" id="KW-1185">Reference proteome</keyword>
<sequence>MIQAVPESPVAVVPDGIYTPIITYFLDDGLHTLDTKTQVKHATMLYQKGIQGLVVSGSMGEAANLTMGERLASLKAIRDAIPDRNFKIIAGVPPLSARDVIEESKLAAEVGADFLIVLVPGFFGPNLVSQDGLVDYFNEVADSSHLPIIIYNFPGTCNGVDINIDTFLALSENPNIVGVKLTHFNLATYTLLGQNKRFKENNFKPFTGLGQVLIPALSVGLCGAIDGLSGIFPKTMLQLYKLYKEGKNAEAAALQHAVTLVDEMISELNVVGVKRAVHEIHGFGELLSGRPPLSKVADAKAYSKHEANIRALHKIEKSL</sequence>
<protein>
    <submittedName>
        <fullName evidence="4">Aldolase</fullName>
    </submittedName>
</protein>
<dbReference type="PANTHER" id="PTHR12128">
    <property type="entry name" value="DIHYDRODIPICOLINATE SYNTHASE"/>
    <property type="match status" value="1"/>
</dbReference>
<accession>A0A1E4SBE1</accession>
<feature type="active site" description="Schiff-base intermediate with substrate" evidence="2">
    <location>
        <position position="180"/>
    </location>
</feature>
<dbReference type="Gene3D" id="3.20.20.70">
    <property type="entry name" value="Aldolase class I"/>
    <property type="match status" value="1"/>
</dbReference>
<dbReference type="SMART" id="SM01130">
    <property type="entry name" value="DHDPS"/>
    <property type="match status" value="1"/>
</dbReference>
<dbReference type="Proteomes" id="UP000094285">
    <property type="component" value="Unassembled WGS sequence"/>
</dbReference>
<dbReference type="GO" id="GO:0008840">
    <property type="term" value="F:4-hydroxy-tetrahydrodipicolinate synthase activity"/>
    <property type="evidence" value="ECO:0007669"/>
    <property type="project" value="TreeGrafter"/>
</dbReference>
<feature type="active site" description="Proton donor/acceptor" evidence="2">
    <location>
        <position position="151"/>
    </location>
</feature>
<dbReference type="PANTHER" id="PTHR12128:SF68">
    <property type="entry name" value="DIHYDRODIPICOLINATE SYNTHETASE"/>
    <property type="match status" value="1"/>
</dbReference>
<evidence type="ECO:0000256" key="2">
    <source>
        <dbReference type="PIRSR" id="PIRSR001365-1"/>
    </source>
</evidence>
<keyword evidence="1" id="KW-0456">Lyase</keyword>
<dbReference type="PRINTS" id="PR00146">
    <property type="entry name" value="DHPICSNTHASE"/>
</dbReference>
<dbReference type="PIRSF" id="PIRSF001365">
    <property type="entry name" value="DHDPS"/>
    <property type="match status" value="1"/>
</dbReference>
<feature type="binding site" evidence="3">
    <location>
        <position position="225"/>
    </location>
    <ligand>
        <name>pyruvate</name>
        <dbReference type="ChEBI" id="CHEBI:15361"/>
    </ligand>
</feature>
<dbReference type="InterPro" id="IPR002220">
    <property type="entry name" value="DapA-like"/>
</dbReference>
<evidence type="ECO:0000313" key="5">
    <source>
        <dbReference type="Proteomes" id="UP000094285"/>
    </source>
</evidence>
<evidence type="ECO:0000256" key="3">
    <source>
        <dbReference type="PIRSR" id="PIRSR001365-2"/>
    </source>
</evidence>
<gene>
    <name evidence="4" type="ORF">CANTADRAFT_149780</name>
</gene>
<organism evidence="4 5">
    <name type="scientific">Suhomyces tanzawaensis NRRL Y-17324</name>
    <dbReference type="NCBI Taxonomy" id="984487"/>
    <lineage>
        <taxon>Eukaryota</taxon>
        <taxon>Fungi</taxon>
        <taxon>Dikarya</taxon>
        <taxon>Ascomycota</taxon>
        <taxon>Saccharomycotina</taxon>
        <taxon>Pichiomycetes</taxon>
        <taxon>Debaryomycetaceae</taxon>
        <taxon>Suhomyces</taxon>
    </lineage>
</organism>
<dbReference type="Pfam" id="PF00701">
    <property type="entry name" value="DHDPS"/>
    <property type="match status" value="1"/>
</dbReference>
<dbReference type="SUPFAM" id="SSF51569">
    <property type="entry name" value="Aldolase"/>
    <property type="match status" value="1"/>
</dbReference>
<dbReference type="GeneID" id="30980463"/>
<reference evidence="5" key="1">
    <citation type="submission" date="2016-05" db="EMBL/GenBank/DDBJ databases">
        <title>Comparative genomics of biotechnologically important yeasts.</title>
        <authorList>
            <consortium name="DOE Joint Genome Institute"/>
            <person name="Riley R."/>
            <person name="Haridas S."/>
            <person name="Wolfe K.H."/>
            <person name="Lopes M.R."/>
            <person name="Hittinger C.T."/>
            <person name="Goker M."/>
            <person name="Salamov A."/>
            <person name="Wisecaver J."/>
            <person name="Long T.M."/>
            <person name="Aerts A.L."/>
            <person name="Barry K."/>
            <person name="Choi C."/>
            <person name="Clum A."/>
            <person name="Coughlan A.Y."/>
            <person name="Deshpande S."/>
            <person name="Douglass A.P."/>
            <person name="Hanson S.J."/>
            <person name="Klenk H.-P."/>
            <person name="Labutti K."/>
            <person name="Lapidus A."/>
            <person name="Lindquist E."/>
            <person name="Lipzen A."/>
            <person name="Meier-Kolthoff J.P."/>
            <person name="Ohm R.A."/>
            <person name="Otillar R.P."/>
            <person name="Pangilinan J."/>
            <person name="Peng Y."/>
            <person name="Rokas A."/>
            <person name="Rosa C.A."/>
            <person name="Scheuner C."/>
            <person name="Sibirny A.A."/>
            <person name="Slot J.C."/>
            <person name="Stielow J.B."/>
            <person name="Sun H."/>
            <person name="Kurtzman C.P."/>
            <person name="Blackwell M."/>
            <person name="Grigoriev I.V."/>
            <person name="Jeffries T.W."/>
        </authorList>
    </citation>
    <scope>NUCLEOTIDE SEQUENCE [LARGE SCALE GENOMIC DNA]</scope>
    <source>
        <strain evidence="5">NRRL Y-17324</strain>
    </source>
</reference>
<evidence type="ECO:0000256" key="1">
    <source>
        <dbReference type="PIRNR" id="PIRNR001365"/>
    </source>
</evidence>
<dbReference type="CDD" id="cd00408">
    <property type="entry name" value="DHDPS-like"/>
    <property type="match status" value="1"/>
</dbReference>
<dbReference type="AlphaFoldDB" id="A0A1E4SBE1"/>
<dbReference type="InterPro" id="IPR013785">
    <property type="entry name" value="Aldolase_TIM"/>
</dbReference>
<comment type="similarity">
    <text evidence="1">Belongs to the DapA family.</text>
</comment>
<dbReference type="OrthoDB" id="191315at2759"/>
<proteinExistence type="inferred from homology"/>
<evidence type="ECO:0000313" key="4">
    <source>
        <dbReference type="EMBL" id="ODV76722.1"/>
    </source>
</evidence>